<feature type="transmembrane region" description="Helical" evidence="10">
    <location>
        <begin position="157"/>
        <end position="175"/>
    </location>
</feature>
<dbReference type="Gene3D" id="1.20.1070.10">
    <property type="entry name" value="Rhodopsin 7-helix transmembrane proteins"/>
    <property type="match status" value="1"/>
</dbReference>
<dbReference type="GO" id="GO:0038023">
    <property type="term" value="F:signaling receptor activity"/>
    <property type="evidence" value="ECO:0000318"/>
    <property type="project" value="GO_Central"/>
</dbReference>
<evidence type="ECO:0000256" key="5">
    <source>
        <dbReference type="ARBA" id="ARBA00023040"/>
    </source>
</evidence>
<dbReference type="PANTHER" id="PTHR24231:SF14">
    <property type="entry name" value="SUCCINATE RECEPTOR 1"/>
    <property type="match status" value="1"/>
</dbReference>
<keyword evidence="5 9" id="KW-0297">G-protein coupled receptor</keyword>
<evidence type="ECO:0000313" key="13">
    <source>
        <dbReference type="RefSeq" id="XP_012818689.2"/>
    </source>
</evidence>
<keyword evidence="2" id="KW-1003">Cell membrane</keyword>
<sequence>MYSGAVGGWNICIPFKAAINGKRLSQIFKKVLLRDKEVSRNDWPTGLIVKAIPSEDGKDPIEQNNCTDTESFLKKYYLPAAYTMEFVIGFIGNCVVLFGYIFCLKNWSSGSVYLFNLCISDFAFLCTLPLLVFSYIHEEWTFGDFLCKCNRYLLHENLYTSILFLAFISIDRYMLIKYPFREHILQRKSTAIMISLGIWILVSLEISPILSFIKQVEINNVTICLDYASSGEATGSLIFSLCLTFIGLVIPLCVIWIFYLKMMCFLKNRNKQLPNGASFEKPVTIVVLAATMFSIFFTPYHVMRNVRIASRTDSWTVSECSSMIISSAYTVTRPIAFLNSMINPVFYLLMGGHFREMLLAKIQHLYKSLKCTFNST</sequence>
<evidence type="ECO:0000259" key="11">
    <source>
        <dbReference type="PROSITE" id="PS50262"/>
    </source>
</evidence>
<dbReference type="GO" id="GO:0007186">
    <property type="term" value="P:G protein-coupled receptor signaling pathway"/>
    <property type="evidence" value="ECO:0000318"/>
    <property type="project" value="GO_Central"/>
</dbReference>
<dbReference type="GO" id="GO:0005886">
    <property type="term" value="C:plasma membrane"/>
    <property type="evidence" value="ECO:0000318"/>
    <property type="project" value="GO_Central"/>
</dbReference>
<evidence type="ECO:0000256" key="4">
    <source>
        <dbReference type="ARBA" id="ARBA00022989"/>
    </source>
</evidence>
<dbReference type="Pfam" id="PF00001">
    <property type="entry name" value="7tm_1"/>
    <property type="match status" value="1"/>
</dbReference>
<dbReference type="GO" id="GO:0004930">
    <property type="term" value="F:G protein-coupled receptor activity"/>
    <property type="evidence" value="ECO:0007669"/>
    <property type="project" value="UniProtKB-KW"/>
</dbReference>
<feature type="transmembrane region" description="Helical" evidence="10">
    <location>
        <begin position="196"/>
        <end position="216"/>
    </location>
</feature>
<dbReference type="KEGG" id="xtr:100485409"/>
<dbReference type="AGR" id="Xenbase:XB-GENE-29077811"/>
<feature type="domain" description="G-protein coupled receptors family 1 profile" evidence="11">
    <location>
        <begin position="92"/>
        <end position="347"/>
    </location>
</feature>
<protein>
    <submittedName>
        <fullName evidence="13">Succinate receptor 1</fullName>
    </submittedName>
</protein>
<proteinExistence type="inferred from homology"/>
<keyword evidence="4 10" id="KW-1133">Transmembrane helix</keyword>
<keyword evidence="7 9" id="KW-0675">Receptor</keyword>
<evidence type="ECO:0000256" key="3">
    <source>
        <dbReference type="ARBA" id="ARBA00022692"/>
    </source>
</evidence>
<keyword evidence="12" id="KW-1185">Reference proteome</keyword>
<dbReference type="InterPro" id="IPR000276">
    <property type="entry name" value="GPCR_Rhodpsn"/>
</dbReference>
<dbReference type="RefSeq" id="XP_012818689.2">
    <property type="nucleotide sequence ID" value="XM_012963235.2"/>
</dbReference>
<dbReference type="AlphaFoldDB" id="A0A8J0SMY3"/>
<evidence type="ECO:0000256" key="10">
    <source>
        <dbReference type="SAM" id="Phobius"/>
    </source>
</evidence>
<feature type="transmembrane region" description="Helical" evidence="10">
    <location>
        <begin position="80"/>
        <end position="102"/>
    </location>
</feature>
<evidence type="ECO:0000256" key="6">
    <source>
        <dbReference type="ARBA" id="ARBA00023136"/>
    </source>
</evidence>
<reference evidence="13" key="1">
    <citation type="submission" date="2025-08" db="UniProtKB">
        <authorList>
            <consortium name="RefSeq"/>
        </authorList>
    </citation>
    <scope>IDENTIFICATION</scope>
    <source>
        <strain evidence="13">Nigerian</strain>
        <tissue evidence="13">Liver and blood</tissue>
    </source>
</reference>
<keyword evidence="8 9" id="KW-0807">Transducer</keyword>
<evidence type="ECO:0000313" key="14">
    <source>
        <dbReference type="Xenbase" id="XB-GENE-29077811"/>
    </source>
</evidence>
<evidence type="ECO:0000313" key="12">
    <source>
        <dbReference type="Proteomes" id="UP000008143"/>
    </source>
</evidence>
<dbReference type="InterPro" id="IPR017452">
    <property type="entry name" value="GPCR_Rhodpsn_7TM"/>
</dbReference>
<dbReference type="Xenbase" id="XB-GENE-29077811">
    <property type="gene designation" value="LOC100485409"/>
</dbReference>
<dbReference type="PRINTS" id="PR01157">
    <property type="entry name" value="P2YPURNOCPTR"/>
</dbReference>
<feature type="transmembrane region" description="Helical" evidence="10">
    <location>
        <begin position="236"/>
        <end position="262"/>
    </location>
</feature>
<comment type="subcellular location">
    <subcellularLocation>
        <location evidence="1">Cell membrane</location>
        <topology evidence="1">Multi-pass membrane protein</topology>
    </subcellularLocation>
</comment>
<evidence type="ECO:0000256" key="7">
    <source>
        <dbReference type="ARBA" id="ARBA00023170"/>
    </source>
</evidence>
<dbReference type="OrthoDB" id="9927220at2759"/>
<keyword evidence="3 9" id="KW-0812">Transmembrane</keyword>
<dbReference type="SUPFAM" id="SSF81321">
    <property type="entry name" value="Family A G protein-coupled receptor-like"/>
    <property type="match status" value="1"/>
</dbReference>
<name>A0A8J0SMY3_XENTR</name>
<evidence type="ECO:0000256" key="9">
    <source>
        <dbReference type="RuleBase" id="RU000688"/>
    </source>
</evidence>
<accession>A0A8J0SMY3</accession>
<evidence type="ECO:0000256" key="2">
    <source>
        <dbReference type="ARBA" id="ARBA00022475"/>
    </source>
</evidence>
<feature type="transmembrane region" description="Helical" evidence="10">
    <location>
        <begin position="283"/>
        <end position="303"/>
    </location>
</feature>
<dbReference type="Proteomes" id="UP000008143">
    <property type="component" value="Chromosome 5"/>
</dbReference>
<dbReference type="CDD" id="cd15378">
    <property type="entry name" value="7tmA_SUCNR1_GPR91"/>
    <property type="match status" value="1"/>
</dbReference>
<feature type="transmembrane region" description="Helical" evidence="10">
    <location>
        <begin position="114"/>
        <end position="137"/>
    </location>
</feature>
<evidence type="ECO:0000256" key="8">
    <source>
        <dbReference type="ARBA" id="ARBA00023224"/>
    </source>
</evidence>
<dbReference type="OMA" id="WIFVTVE"/>
<dbReference type="GeneID" id="100485409"/>
<keyword evidence="6 10" id="KW-0472">Membrane</keyword>
<dbReference type="PROSITE" id="PS50262">
    <property type="entry name" value="G_PROTEIN_RECEP_F1_2"/>
    <property type="match status" value="1"/>
</dbReference>
<dbReference type="PANTHER" id="PTHR24231">
    <property type="entry name" value="PURINOCEPTOR-RELATED G-PROTEIN COUPLED RECEPTOR"/>
    <property type="match status" value="1"/>
</dbReference>
<gene>
    <name evidence="13 14" type="primary">LOC100485409</name>
</gene>
<organism evidence="12 13">
    <name type="scientific">Xenopus tropicalis</name>
    <name type="common">Western clawed frog</name>
    <name type="synonym">Silurana tropicalis</name>
    <dbReference type="NCBI Taxonomy" id="8364"/>
    <lineage>
        <taxon>Eukaryota</taxon>
        <taxon>Metazoa</taxon>
        <taxon>Chordata</taxon>
        <taxon>Craniata</taxon>
        <taxon>Vertebrata</taxon>
        <taxon>Euteleostomi</taxon>
        <taxon>Amphibia</taxon>
        <taxon>Batrachia</taxon>
        <taxon>Anura</taxon>
        <taxon>Pipoidea</taxon>
        <taxon>Pipidae</taxon>
        <taxon>Xenopodinae</taxon>
        <taxon>Xenopus</taxon>
        <taxon>Silurana</taxon>
    </lineage>
</organism>
<comment type="similarity">
    <text evidence="9">Belongs to the G-protein coupled receptor 1 family.</text>
</comment>
<dbReference type="PRINTS" id="PR00237">
    <property type="entry name" value="GPCRRHODOPSN"/>
</dbReference>
<evidence type="ECO:0000256" key="1">
    <source>
        <dbReference type="ARBA" id="ARBA00004651"/>
    </source>
</evidence>
<dbReference type="PROSITE" id="PS00237">
    <property type="entry name" value="G_PROTEIN_RECEP_F1_1"/>
    <property type="match status" value="1"/>
</dbReference>